<keyword evidence="2 3" id="KW-0067">ATP-binding</keyword>
<dbReference type="Proteomes" id="UP000001826">
    <property type="component" value="Chromosome"/>
</dbReference>
<dbReference type="KEGG" id="mka:MK0218"/>
<dbReference type="STRING" id="190192.MK0218"/>
<name>Q8TYS4_METKA</name>
<gene>
    <name evidence="5" type="ordered locus">MK0218</name>
</gene>
<dbReference type="GO" id="GO:0005524">
    <property type="term" value="F:ATP binding"/>
    <property type="evidence" value="ECO:0007669"/>
    <property type="project" value="UniProtKB-KW"/>
</dbReference>
<evidence type="ECO:0000256" key="3">
    <source>
        <dbReference type="PIRSR" id="PIRSR003092-1"/>
    </source>
</evidence>
<dbReference type="InterPro" id="IPR027417">
    <property type="entry name" value="P-loop_NTPase"/>
</dbReference>
<dbReference type="InterPro" id="IPR050625">
    <property type="entry name" value="ParA/MinD_ATPase"/>
</dbReference>
<dbReference type="PaxDb" id="190192-MK0218"/>
<feature type="binding site" evidence="3">
    <location>
        <begin position="21"/>
        <end position="28"/>
    </location>
    <ligand>
        <name>ATP</name>
        <dbReference type="ChEBI" id="CHEBI:30616"/>
    </ligand>
</feature>
<dbReference type="Pfam" id="PF01656">
    <property type="entry name" value="CbiA"/>
    <property type="match status" value="1"/>
</dbReference>
<dbReference type="Gene3D" id="3.40.50.300">
    <property type="entry name" value="P-loop containing nucleotide triphosphate hydrolases"/>
    <property type="match status" value="1"/>
</dbReference>
<evidence type="ECO:0000256" key="1">
    <source>
        <dbReference type="ARBA" id="ARBA00022741"/>
    </source>
</evidence>
<dbReference type="PANTHER" id="PTHR43384:SF10">
    <property type="entry name" value="ATPASE INVOLVED IN CHROMOSOME PARTITIONING, PARA_MIND FAMILY"/>
    <property type="match status" value="1"/>
</dbReference>
<dbReference type="PATRIC" id="fig|190192.8.peg.220"/>
<reference evidence="5 6" key="1">
    <citation type="journal article" date="2002" name="Proc. Natl. Acad. Sci. U.S.A.">
        <title>The complete genome of hyperthermophile Methanopyrus kandleri AV19 and monophyly of archaeal methanogens.</title>
        <authorList>
            <person name="Slesarev A.I."/>
            <person name="Mezhevaya K.V."/>
            <person name="Makarova K.S."/>
            <person name="Polushin N.N."/>
            <person name="Shcherbinina O.V."/>
            <person name="Shakhova V.V."/>
            <person name="Belova G.I."/>
            <person name="Aravind L."/>
            <person name="Natale D.A."/>
            <person name="Rogozin I.B."/>
            <person name="Tatusov R.L."/>
            <person name="Wolf Y.I."/>
            <person name="Stetter K.O."/>
            <person name="Malykh A.G."/>
            <person name="Koonin E.V."/>
            <person name="Kozyavkin S.A."/>
        </authorList>
    </citation>
    <scope>NUCLEOTIDE SEQUENCE [LARGE SCALE GENOMIC DNA]</scope>
    <source>
        <strain evidence="6">AV19 / DSM 6324 / JCM 9639 / NBRC 100938</strain>
    </source>
</reference>
<dbReference type="PIRSF" id="PIRSF003092">
    <property type="entry name" value="MinD"/>
    <property type="match status" value="1"/>
</dbReference>
<accession>Q8TYS4</accession>
<dbReference type="EMBL" id="AE009439">
    <property type="protein sequence ID" value="AAM01435.1"/>
    <property type="molecule type" value="Genomic_DNA"/>
</dbReference>
<dbReference type="GO" id="GO:0005829">
    <property type="term" value="C:cytosol"/>
    <property type="evidence" value="ECO:0007669"/>
    <property type="project" value="TreeGrafter"/>
</dbReference>
<dbReference type="InterPro" id="IPR002586">
    <property type="entry name" value="CobQ/CobB/MinD/ParA_Nub-bd_dom"/>
</dbReference>
<keyword evidence="6" id="KW-1185">Reference proteome</keyword>
<dbReference type="HOGENOM" id="CLU_037612_0_3_2"/>
<dbReference type="FunCoup" id="Q8TYS4">
    <property type="interactions" value="66"/>
</dbReference>
<evidence type="ECO:0000313" key="6">
    <source>
        <dbReference type="Proteomes" id="UP000001826"/>
    </source>
</evidence>
<dbReference type="GO" id="GO:0009898">
    <property type="term" value="C:cytoplasmic side of plasma membrane"/>
    <property type="evidence" value="ECO:0007669"/>
    <property type="project" value="TreeGrafter"/>
</dbReference>
<dbReference type="GO" id="GO:0016887">
    <property type="term" value="F:ATP hydrolysis activity"/>
    <property type="evidence" value="ECO:0007669"/>
    <property type="project" value="TreeGrafter"/>
</dbReference>
<dbReference type="InterPro" id="IPR025501">
    <property type="entry name" value="MinD_FleN"/>
</dbReference>
<dbReference type="FunFam" id="3.40.50.300:FF:000285">
    <property type="entry name" value="Sporulation initiation inhibitor Soj"/>
    <property type="match status" value="1"/>
</dbReference>
<evidence type="ECO:0000256" key="2">
    <source>
        <dbReference type="ARBA" id="ARBA00022840"/>
    </source>
</evidence>
<dbReference type="SUPFAM" id="SSF52540">
    <property type="entry name" value="P-loop containing nucleoside triphosphate hydrolases"/>
    <property type="match status" value="1"/>
</dbReference>
<dbReference type="EnsemblBacteria" id="AAM01435">
    <property type="protein sequence ID" value="AAM01435"/>
    <property type="gene ID" value="MK0218"/>
</dbReference>
<dbReference type="PANTHER" id="PTHR43384">
    <property type="entry name" value="SEPTUM SITE-DETERMINING PROTEIN MIND HOMOLOG, CHLOROPLASTIC-RELATED"/>
    <property type="match status" value="1"/>
</dbReference>
<evidence type="ECO:0000259" key="4">
    <source>
        <dbReference type="Pfam" id="PF01656"/>
    </source>
</evidence>
<dbReference type="InParanoid" id="Q8TYS4"/>
<keyword evidence="1 3" id="KW-0547">Nucleotide-binding</keyword>
<proteinExistence type="predicted"/>
<protein>
    <submittedName>
        <fullName evidence="5">ATPase involved in chromosome partitioning</fullName>
    </submittedName>
</protein>
<dbReference type="GO" id="GO:0051782">
    <property type="term" value="P:negative regulation of cell division"/>
    <property type="evidence" value="ECO:0007669"/>
    <property type="project" value="TreeGrafter"/>
</dbReference>
<dbReference type="InterPro" id="IPR010224">
    <property type="entry name" value="MinD_archaea"/>
</dbReference>
<evidence type="ECO:0000313" key="5">
    <source>
        <dbReference type="EMBL" id="AAM01435.1"/>
    </source>
</evidence>
<dbReference type="AlphaFoldDB" id="Q8TYS4"/>
<organism evidence="5 6">
    <name type="scientific">Methanopyrus kandleri (strain AV19 / DSM 6324 / JCM 9639 / NBRC 100938)</name>
    <dbReference type="NCBI Taxonomy" id="190192"/>
    <lineage>
        <taxon>Archaea</taxon>
        <taxon>Methanobacteriati</taxon>
        <taxon>Methanobacteriota</taxon>
        <taxon>Methanomada group</taxon>
        <taxon>Methanopyri</taxon>
        <taxon>Methanopyrales</taxon>
        <taxon>Methanopyraceae</taxon>
        <taxon>Methanopyrus</taxon>
    </lineage>
</organism>
<dbReference type="NCBIfam" id="TIGR01969">
    <property type="entry name" value="minD_arch"/>
    <property type="match status" value="1"/>
</dbReference>
<feature type="domain" description="CobQ/CobB/MinD/ParA nucleotide binding" evidence="4">
    <location>
        <begin position="16"/>
        <end position="222"/>
    </location>
</feature>
<sequence>MAEAELPESEACRVVCMASGKGGTGKTTVTANLGTALAELGAETYILDADIAMANLGLILRMEDAPVTLHDVLAGEADIEEAIYEGPHGVKVIPAGISLEGIRKANPDRLRDVVEHIIDRADFLLIDAPAGLGRDAITALSASTESLLVVNPEIASITDALKVKAVAERVDTQITGAVVNRVTKDKTELTKEEVEKILETPVMVEVPEDPEVRRAAAFGEPVVVRSPKSAAAQAFKKLAAELVGIEYEVPVPDKEGVLSKVIKGLFGRR</sequence>